<proteinExistence type="predicted"/>
<reference evidence="2 3" key="1">
    <citation type="submission" date="2019-05" db="EMBL/GenBank/DDBJ databases">
        <title>Streptomyces sp. NEAU-C151, a novel actinomycete isolated from soil.</title>
        <authorList>
            <person name="Han L."/>
            <person name="Jiang H."/>
        </authorList>
    </citation>
    <scope>NUCLEOTIDE SEQUENCE [LARGE SCALE GENOMIC DNA]</scope>
    <source>
        <strain evidence="2 3">NEAU-C151</strain>
    </source>
</reference>
<feature type="compositionally biased region" description="Low complexity" evidence="1">
    <location>
        <begin position="18"/>
        <end position="36"/>
    </location>
</feature>
<keyword evidence="3" id="KW-1185">Reference proteome</keyword>
<dbReference type="Proteomes" id="UP000305906">
    <property type="component" value="Unassembled WGS sequence"/>
</dbReference>
<accession>A0A5R9FRT2</accession>
<evidence type="ECO:0000256" key="1">
    <source>
        <dbReference type="SAM" id="MobiDB-lite"/>
    </source>
</evidence>
<dbReference type="EMBL" id="VBZC01000007">
    <property type="protein sequence ID" value="TLS46692.1"/>
    <property type="molecule type" value="Genomic_DNA"/>
</dbReference>
<name>A0A5R9FRT2_9ACTN</name>
<gene>
    <name evidence="2" type="ORF">FE633_08385</name>
</gene>
<organism evidence="2 3">
    <name type="scientific">Streptomyces montanus</name>
    <dbReference type="NCBI Taxonomy" id="2580423"/>
    <lineage>
        <taxon>Bacteria</taxon>
        <taxon>Bacillati</taxon>
        <taxon>Actinomycetota</taxon>
        <taxon>Actinomycetes</taxon>
        <taxon>Kitasatosporales</taxon>
        <taxon>Streptomycetaceae</taxon>
        <taxon>Streptomyces</taxon>
    </lineage>
</organism>
<sequence length="61" mass="6424">MVACQCRPGCRSLGRRGGPAPRVFAPAAPARPIPEGSAPRPPGFTCPLRVRCGWSRGSPRP</sequence>
<evidence type="ECO:0000313" key="3">
    <source>
        <dbReference type="Proteomes" id="UP000305906"/>
    </source>
</evidence>
<dbReference type="AlphaFoldDB" id="A0A5R9FRT2"/>
<comment type="caution">
    <text evidence="2">The sequence shown here is derived from an EMBL/GenBank/DDBJ whole genome shotgun (WGS) entry which is preliminary data.</text>
</comment>
<feature type="region of interest" description="Disordered" evidence="1">
    <location>
        <begin position="14"/>
        <end position="42"/>
    </location>
</feature>
<protein>
    <submittedName>
        <fullName evidence="2">Uncharacterized protein</fullName>
    </submittedName>
</protein>
<evidence type="ECO:0000313" key="2">
    <source>
        <dbReference type="EMBL" id="TLS46692.1"/>
    </source>
</evidence>